<dbReference type="Proteomes" id="UP001164929">
    <property type="component" value="Chromosome 5"/>
</dbReference>
<keyword evidence="2" id="KW-1185">Reference proteome</keyword>
<proteinExistence type="predicted"/>
<dbReference type="EMBL" id="JAQIZT010000005">
    <property type="protein sequence ID" value="KAJ6995671.1"/>
    <property type="molecule type" value="Genomic_DNA"/>
</dbReference>
<accession>A0AAD6W1X7</accession>
<reference evidence="1" key="1">
    <citation type="journal article" date="2023" name="Mol. Ecol. Resour.">
        <title>Chromosome-level genome assembly of a triploid poplar Populus alba 'Berolinensis'.</title>
        <authorList>
            <person name="Chen S."/>
            <person name="Yu Y."/>
            <person name="Wang X."/>
            <person name="Wang S."/>
            <person name="Zhang T."/>
            <person name="Zhou Y."/>
            <person name="He R."/>
            <person name="Meng N."/>
            <person name="Wang Y."/>
            <person name="Liu W."/>
            <person name="Liu Z."/>
            <person name="Liu J."/>
            <person name="Guo Q."/>
            <person name="Huang H."/>
            <person name="Sederoff R.R."/>
            <person name="Wang G."/>
            <person name="Qu G."/>
            <person name="Chen S."/>
        </authorList>
    </citation>
    <scope>NUCLEOTIDE SEQUENCE</scope>
    <source>
        <strain evidence="1">SC-2020</strain>
    </source>
</reference>
<sequence length="23" mass="2724">MLPSLFSNYNSPLLLRPFLHHNL</sequence>
<comment type="caution">
    <text evidence="1">The sequence shown here is derived from an EMBL/GenBank/DDBJ whole genome shotgun (WGS) entry which is preliminary data.</text>
</comment>
<evidence type="ECO:0000313" key="1">
    <source>
        <dbReference type="EMBL" id="KAJ6995671.1"/>
    </source>
</evidence>
<organism evidence="1 2">
    <name type="scientific">Populus alba x Populus x berolinensis</name>
    <dbReference type="NCBI Taxonomy" id="444605"/>
    <lineage>
        <taxon>Eukaryota</taxon>
        <taxon>Viridiplantae</taxon>
        <taxon>Streptophyta</taxon>
        <taxon>Embryophyta</taxon>
        <taxon>Tracheophyta</taxon>
        <taxon>Spermatophyta</taxon>
        <taxon>Magnoliopsida</taxon>
        <taxon>eudicotyledons</taxon>
        <taxon>Gunneridae</taxon>
        <taxon>Pentapetalae</taxon>
        <taxon>rosids</taxon>
        <taxon>fabids</taxon>
        <taxon>Malpighiales</taxon>
        <taxon>Salicaceae</taxon>
        <taxon>Saliceae</taxon>
        <taxon>Populus</taxon>
    </lineage>
</organism>
<evidence type="ECO:0000313" key="2">
    <source>
        <dbReference type="Proteomes" id="UP001164929"/>
    </source>
</evidence>
<gene>
    <name evidence="1" type="ORF">NC653_012504</name>
</gene>
<name>A0AAD6W1X7_9ROSI</name>
<protein>
    <submittedName>
        <fullName evidence="1">Uncharacterized protein</fullName>
    </submittedName>
</protein>
<dbReference type="AlphaFoldDB" id="A0AAD6W1X7"/>